<comment type="function">
    <text evidence="5">May play a role in ribosome biogenesis.</text>
</comment>
<evidence type="ECO:0000313" key="8">
    <source>
        <dbReference type="Proteomes" id="UP001212841"/>
    </source>
</evidence>
<keyword evidence="8" id="KW-1185">Reference proteome</keyword>
<keyword evidence="3 5" id="KW-0690">Ribosome biogenesis</keyword>
<dbReference type="PIRSF" id="PIRSF017302">
    <property type="entry name" value="Gltscr2"/>
    <property type="match status" value="1"/>
</dbReference>
<evidence type="ECO:0000256" key="4">
    <source>
        <dbReference type="ARBA" id="ARBA00023242"/>
    </source>
</evidence>
<reference evidence="7" key="1">
    <citation type="submission" date="2020-05" db="EMBL/GenBank/DDBJ databases">
        <title>Phylogenomic resolution of chytrid fungi.</title>
        <authorList>
            <person name="Stajich J.E."/>
            <person name="Amses K."/>
            <person name="Simmons R."/>
            <person name="Seto K."/>
            <person name="Myers J."/>
            <person name="Bonds A."/>
            <person name="Quandt C.A."/>
            <person name="Barry K."/>
            <person name="Liu P."/>
            <person name="Grigoriev I."/>
            <person name="Longcore J.E."/>
            <person name="James T.Y."/>
        </authorList>
    </citation>
    <scope>NUCLEOTIDE SEQUENCE</scope>
    <source>
        <strain evidence="7">JEL0318</strain>
    </source>
</reference>
<evidence type="ECO:0000256" key="2">
    <source>
        <dbReference type="ARBA" id="ARBA00018339"/>
    </source>
</evidence>
<comment type="caution">
    <text evidence="7">The sequence shown here is derived from an EMBL/GenBank/DDBJ whole genome shotgun (WGS) entry which is preliminary data.</text>
</comment>
<accession>A0AAD5SEX8</accession>
<dbReference type="EMBL" id="JADGJD010000260">
    <property type="protein sequence ID" value="KAJ3052840.1"/>
    <property type="molecule type" value="Genomic_DNA"/>
</dbReference>
<evidence type="ECO:0000256" key="1">
    <source>
        <dbReference type="ARBA" id="ARBA00008838"/>
    </source>
</evidence>
<dbReference type="GO" id="GO:0006364">
    <property type="term" value="P:rRNA processing"/>
    <property type="evidence" value="ECO:0007669"/>
    <property type="project" value="TreeGrafter"/>
</dbReference>
<feature type="region of interest" description="Disordered" evidence="6">
    <location>
        <begin position="1"/>
        <end position="29"/>
    </location>
</feature>
<dbReference type="AlphaFoldDB" id="A0AAD5SEX8"/>
<sequence length="445" mass="50598">MAPSTATKTKKSAQPSRKGKKAWRKNTDVGDVEEQLDELRNEVRLGGKIHEKTDDQLFFTDKTGDAELRKKRQNRPLRIEEILKPQSAFDGIRSRPTASSSKSAPPTSIGKVREVSKTIANKIEDLAKRKREEGLGPGSTRALKRRRLDEKKAELKKAKGGFDLWDVEDTTQANDDGYLEPVAVKQVKKPKLPVDRPTAIQAVEITHAGTSYNPTFEDHQAALQVAIDVELAKEKSKAETAKKMSYPAELDELDDETFFDDSEDEEDDLIAEEDIDGGRETDGAMSEAEDGRSHVKPVVSESRKTRAQRNKEARNDQKRREELKAKEEKKLAKQLNRLSELKKQVTKEETARQKKLEEKAKAEAEAAATLTRRVGPHEFKAAPMEIQLTEELADTLRELKPEGNLFQDRFLSLQKRSLIETRVPVSKRLKYKRKEMESHDYKRFK</sequence>
<dbReference type="PANTHER" id="PTHR14211">
    <property type="entry name" value="GLIOMA SUPPRESSOR CANDIDATE REGION GENE 2"/>
    <property type="match status" value="1"/>
</dbReference>
<gene>
    <name evidence="7" type="primary">GLTSCR2</name>
    <name evidence="7" type="ORF">HK097_005567</name>
</gene>
<dbReference type="GO" id="GO:0005730">
    <property type="term" value="C:nucleolus"/>
    <property type="evidence" value="ECO:0007669"/>
    <property type="project" value="UniProtKB-SubCell"/>
</dbReference>
<name>A0AAD5SEX8_9FUNG</name>
<evidence type="ECO:0000256" key="5">
    <source>
        <dbReference type="PIRNR" id="PIRNR017302"/>
    </source>
</evidence>
<feature type="compositionally biased region" description="Basic and acidic residues" evidence="6">
    <location>
        <begin position="339"/>
        <end position="359"/>
    </location>
</feature>
<comment type="subcellular location">
    <subcellularLocation>
        <location evidence="5">Nucleus</location>
        <location evidence="5">Nucleolus</location>
    </subcellularLocation>
    <subcellularLocation>
        <location evidence="5">Nucleus</location>
        <location evidence="5">Nucleoplasm</location>
    </subcellularLocation>
</comment>
<organism evidence="7 8">
    <name type="scientific">Rhizophlyctis rosea</name>
    <dbReference type="NCBI Taxonomy" id="64517"/>
    <lineage>
        <taxon>Eukaryota</taxon>
        <taxon>Fungi</taxon>
        <taxon>Fungi incertae sedis</taxon>
        <taxon>Chytridiomycota</taxon>
        <taxon>Chytridiomycota incertae sedis</taxon>
        <taxon>Chytridiomycetes</taxon>
        <taxon>Rhizophlyctidales</taxon>
        <taxon>Rhizophlyctidaceae</taxon>
        <taxon>Rhizophlyctis</taxon>
    </lineage>
</organism>
<comment type="similarity">
    <text evidence="1 5">Belongs to the NOP53 family.</text>
</comment>
<dbReference type="GO" id="GO:0008097">
    <property type="term" value="F:5S rRNA binding"/>
    <property type="evidence" value="ECO:0007669"/>
    <property type="project" value="TreeGrafter"/>
</dbReference>
<feature type="region of interest" description="Disordered" evidence="6">
    <location>
        <begin position="84"/>
        <end position="115"/>
    </location>
</feature>
<evidence type="ECO:0000313" key="7">
    <source>
        <dbReference type="EMBL" id="KAJ3052840.1"/>
    </source>
</evidence>
<dbReference type="PANTHER" id="PTHR14211:SF7">
    <property type="entry name" value="RIBOSOME BIOGENESIS PROTEIN NOP53"/>
    <property type="match status" value="1"/>
</dbReference>
<feature type="compositionally biased region" description="Polar residues" evidence="6">
    <location>
        <begin position="1"/>
        <end position="15"/>
    </location>
</feature>
<evidence type="ECO:0000256" key="6">
    <source>
        <dbReference type="SAM" id="MobiDB-lite"/>
    </source>
</evidence>
<evidence type="ECO:0000256" key="3">
    <source>
        <dbReference type="ARBA" id="ARBA00022517"/>
    </source>
</evidence>
<dbReference type="GO" id="GO:0000027">
    <property type="term" value="P:ribosomal large subunit assembly"/>
    <property type="evidence" value="ECO:0007669"/>
    <property type="project" value="UniProtKB-UniRule"/>
</dbReference>
<keyword evidence="4 5" id="KW-0539">Nucleus</keyword>
<feature type="compositionally biased region" description="Basic and acidic residues" evidence="6">
    <location>
        <begin position="301"/>
        <end position="331"/>
    </location>
</feature>
<dbReference type="InterPro" id="IPR011687">
    <property type="entry name" value="Nop53/GLTSCR2"/>
</dbReference>
<feature type="region of interest" description="Disordered" evidence="6">
    <location>
        <begin position="234"/>
        <end position="359"/>
    </location>
</feature>
<proteinExistence type="inferred from homology"/>
<dbReference type="Proteomes" id="UP001212841">
    <property type="component" value="Unassembled WGS sequence"/>
</dbReference>
<feature type="compositionally biased region" description="Low complexity" evidence="6">
    <location>
        <begin position="94"/>
        <end position="108"/>
    </location>
</feature>
<feature type="compositionally biased region" description="Acidic residues" evidence="6">
    <location>
        <begin position="249"/>
        <end position="275"/>
    </location>
</feature>
<protein>
    <recommendedName>
        <fullName evidence="2 5">Ribosome biogenesis protein NOP53</fullName>
    </recommendedName>
</protein>
<dbReference type="GO" id="GO:0005654">
    <property type="term" value="C:nucleoplasm"/>
    <property type="evidence" value="ECO:0007669"/>
    <property type="project" value="UniProtKB-SubCell"/>
</dbReference>
<dbReference type="Pfam" id="PF07767">
    <property type="entry name" value="Nop53"/>
    <property type="match status" value="1"/>
</dbReference>